<dbReference type="PROSITE" id="PS50879">
    <property type="entry name" value="RNASE_H_1"/>
    <property type="match status" value="1"/>
</dbReference>
<dbReference type="Pfam" id="PF00075">
    <property type="entry name" value="RNase_H"/>
    <property type="match status" value="1"/>
</dbReference>
<name>A0AAV0Y7E1_9HEMI</name>
<evidence type="ECO:0000313" key="3">
    <source>
        <dbReference type="Proteomes" id="UP001160148"/>
    </source>
</evidence>
<keyword evidence="3" id="KW-1185">Reference proteome</keyword>
<gene>
    <name evidence="2" type="ORF">MEUPH1_LOCUS28865</name>
</gene>
<comment type="caution">
    <text evidence="2">The sequence shown here is derived from an EMBL/GenBank/DDBJ whole genome shotgun (WGS) entry which is preliminary data.</text>
</comment>
<dbReference type="EMBL" id="CARXXK010001313">
    <property type="protein sequence ID" value="CAI6375351.1"/>
    <property type="molecule type" value="Genomic_DNA"/>
</dbReference>
<dbReference type="CDD" id="cd09276">
    <property type="entry name" value="Rnase_HI_RT_non_LTR"/>
    <property type="match status" value="1"/>
</dbReference>
<dbReference type="SUPFAM" id="SSF53098">
    <property type="entry name" value="Ribonuclease H-like"/>
    <property type="match status" value="1"/>
</dbReference>
<evidence type="ECO:0000313" key="2">
    <source>
        <dbReference type="EMBL" id="CAI6375351.1"/>
    </source>
</evidence>
<dbReference type="AlphaFoldDB" id="A0AAV0Y7E1"/>
<feature type="domain" description="RNase H type-1" evidence="1">
    <location>
        <begin position="114"/>
        <end position="242"/>
    </location>
</feature>
<dbReference type="GO" id="GO:0003676">
    <property type="term" value="F:nucleic acid binding"/>
    <property type="evidence" value="ECO:0007669"/>
    <property type="project" value="InterPro"/>
</dbReference>
<organism evidence="2 3">
    <name type="scientific">Macrosiphum euphorbiae</name>
    <name type="common">potato aphid</name>
    <dbReference type="NCBI Taxonomy" id="13131"/>
    <lineage>
        <taxon>Eukaryota</taxon>
        <taxon>Metazoa</taxon>
        <taxon>Ecdysozoa</taxon>
        <taxon>Arthropoda</taxon>
        <taxon>Hexapoda</taxon>
        <taxon>Insecta</taxon>
        <taxon>Pterygota</taxon>
        <taxon>Neoptera</taxon>
        <taxon>Paraneoptera</taxon>
        <taxon>Hemiptera</taxon>
        <taxon>Sternorrhyncha</taxon>
        <taxon>Aphidomorpha</taxon>
        <taxon>Aphidoidea</taxon>
        <taxon>Aphididae</taxon>
        <taxon>Macrosiphini</taxon>
        <taxon>Macrosiphum</taxon>
    </lineage>
</organism>
<proteinExistence type="predicted"/>
<dbReference type="Proteomes" id="UP001160148">
    <property type="component" value="Unassembled WGS sequence"/>
</dbReference>
<dbReference type="InterPro" id="IPR036397">
    <property type="entry name" value="RNaseH_sf"/>
</dbReference>
<dbReference type="InterPro" id="IPR012337">
    <property type="entry name" value="RNaseH-like_sf"/>
</dbReference>
<reference evidence="2 3" key="1">
    <citation type="submission" date="2023-01" db="EMBL/GenBank/DDBJ databases">
        <authorList>
            <person name="Whitehead M."/>
        </authorList>
    </citation>
    <scope>NUCLEOTIDE SEQUENCE [LARGE SCALE GENOMIC DNA]</scope>
</reference>
<dbReference type="GO" id="GO:0004523">
    <property type="term" value="F:RNA-DNA hybrid ribonuclease activity"/>
    <property type="evidence" value="ECO:0007669"/>
    <property type="project" value="InterPro"/>
</dbReference>
<accession>A0AAV0Y7E1</accession>
<dbReference type="InterPro" id="IPR002156">
    <property type="entry name" value="RNaseH_domain"/>
</dbReference>
<dbReference type="Gene3D" id="3.30.420.10">
    <property type="entry name" value="Ribonuclease H-like superfamily/Ribonuclease H"/>
    <property type="match status" value="1"/>
</dbReference>
<evidence type="ECO:0000259" key="1">
    <source>
        <dbReference type="PROSITE" id="PS50879"/>
    </source>
</evidence>
<protein>
    <recommendedName>
        <fullName evidence="1">RNase H type-1 domain-containing protein</fullName>
    </recommendedName>
</protein>
<sequence>MRMAIGAFKSSPIKSIYNIAGEPTPDLKRTELTLIYAARLTRLINNPASTNNITLELKKNQNYTKIPQIITKEKIINPPWISLYKINTELNTLPKENTPPHIYKNLLKNILENQNEFQELYTDASKSDKGVELAIIKNNSQTSFKLPSTCSIYTAEALAILLAIKHINKNVNQKYFILSDSLSAITSIKNKFNPSDLAATQIQNKLVEANQKNNNIIIIWIPGHIGIIGNEKADKQAKLAIGSMNSQFINIASYSDVRKQIQQDTILMWQKVWNTQNNKLNQIKQTVKRWRRNPNICTSDEKKLNRARIGHTRLTHEYLMNKGDPPLCQSCGTTITIKHIFEECRMYEKQREDLNISHQIGTSLGPNPDNEIDTIKFFKAIKILNLL</sequence>